<evidence type="ECO:0000313" key="2">
    <source>
        <dbReference type="EMBL" id="THF56180.1"/>
    </source>
</evidence>
<comment type="caution">
    <text evidence="2">The sequence shown here is derived from an EMBL/GenBank/DDBJ whole genome shotgun (WGS) entry which is preliminary data.</text>
</comment>
<organism evidence="2 3">
    <name type="scientific">Pseudothauera rhizosphaerae</name>
    <dbReference type="NCBI Taxonomy" id="2565932"/>
    <lineage>
        <taxon>Bacteria</taxon>
        <taxon>Pseudomonadati</taxon>
        <taxon>Pseudomonadota</taxon>
        <taxon>Betaproteobacteria</taxon>
        <taxon>Rhodocyclales</taxon>
        <taxon>Zoogloeaceae</taxon>
        <taxon>Pseudothauera</taxon>
    </lineage>
</organism>
<keyword evidence="3" id="KW-1185">Reference proteome</keyword>
<feature type="domain" description="Polysaccharide pyruvyl transferase" evidence="1">
    <location>
        <begin position="64"/>
        <end position="318"/>
    </location>
</feature>
<reference evidence="2 3" key="1">
    <citation type="submission" date="2019-04" db="EMBL/GenBank/DDBJ databases">
        <title>Azoarcus rhizosphaerae sp. nov. isolated from rhizosphere of Ficus religiosa.</title>
        <authorList>
            <person name="Lin S.-Y."/>
            <person name="Hameed A."/>
            <person name="Hsu Y.-H."/>
            <person name="Young C.-C."/>
        </authorList>
    </citation>
    <scope>NUCLEOTIDE SEQUENCE [LARGE SCALE GENOMIC DNA]</scope>
    <source>
        <strain evidence="2 3">CC-YHH848</strain>
    </source>
</reference>
<dbReference type="GO" id="GO:0016740">
    <property type="term" value="F:transferase activity"/>
    <property type="evidence" value="ECO:0007669"/>
    <property type="project" value="UniProtKB-KW"/>
</dbReference>
<name>A0A4S4AB58_9RHOO</name>
<keyword evidence="2" id="KW-0808">Transferase</keyword>
<evidence type="ECO:0000313" key="3">
    <source>
        <dbReference type="Proteomes" id="UP000307956"/>
    </source>
</evidence>
<gene>
    <name evidence="2" type="ORF">E6O51_19465</name>
</gene>
<evidence type="ECO:0000259" key="1">
    <source>
        <dbReference type="Pfam" id="PF04230"/>
    </source>
</evidence>
<dbReference type="RefSeq" id="WP_136386687.1">
    <property type="nucleotide sequence ID" value="NZ_SSOD01000021.1"/>
</dbReference>
<proteinExistence type="predicted"/>
<dbReference type="OrthoDB" id="9178633at2"/>
<dbReference type="Proteomes" id="UP000307956">
    <property type="component" value="Unassembled WGS sequence"/>
</dbReference>
<dbReference type="Pfam" id="PF04230">
    <property type="entry name" value="PS_pyruv_trans"/>
    <property type="match status" value="1"/>
</dbReference>
<protein>
    <submittedName>
        <fullName evidence="2">Polysaccharide pyruvyl transferase family protein</fullName>
    </submittedName>
</protein>
<dbReference type="EMBL" id="SSOD01000021">
    <property type="protein sequence ID" value="THF56180.1"/>
    <property type="molecule type" value="Genomic_DNA"/>
</dbReference>
<dbReference type="AlphaFoldDB" id="A0A4S4AB58"/>
<dbReference type="InterPro" id="IPR007345">
    <property type="entry name" value="Polysacch_pyruvyl_Trfase"/>
</dbReference>
<accession>A0A4S4AB58</accession>
<sequence>MHHTQSLLRIAFITTVDRNPGDAFIRAGIEYLIQQHIPYYRGIYVDKHEYLGAPTQGGGGSLFASMGRLLGKGEQGTEDPFLSADLVVQAGTPFYYIVPDADGAYESFSSSLTTGWIGEVWLKRLFCLSSPPPLLNLAVGTCQPFFSDALEFEHSPALLDFIRRTVDLSRLTTVREKVAERLLERCGLQTHCLPCTAIFAADCHRIYPEKPRFVCLNYMEGGAHYNLGQKIDSDGWQRAFQEIHRLLSGQYPVVVMCHSPGEVLKVRSLLPDADTFFSPNYEDYLHMYAKARFGVVNRAHSAMVLAGLGRPAVVVGNDTRVRMAELMELPVTFVNEATTDRIIAWCTDFAARPDAWRERLCAIKVASREKYLQLLGACLEDIVENVQGGEGYLRSDSTKTVHRR</sequence>